<name>A0A4Z2FJM1_9TELE</name>
<protein>
    <submittedName>
        <fullName evidence="1">Uncharacterized protein</fullName>
    </submittedName>
</protein>
<reference evidence="1 2" key="1">
    <citation type="submission" date="2019-03" db="EMBL/GenBank/DDBJ databases">
        <title>First draft genome of Liparis tanakae, snailfish: a comprehensive survey of snailfish specific genes.</title>
        <authorList>
            <person name="Kim W."/>
            <person name="Song I."/>
            <person name="Jeong J.-H."/>
            <person name="Kim D."/>
            <person name="Kim S."/>
            <person name="Ryu S."/>
            <person name="Song J.Y."/>
            <person name="Lee S.K."/>
        </authorList>
    </citation>
    <scope>NUCLEOTIDE SEQUENCE [LARGE SCALE GENOMIC DNA]</scope>
    <source>
        <tissue evidence="1">Muscle</tissue>
    </source>
</reference>
<gene>
    <name evidence="1" type="ORF">EYF80_048479</name>
</gene>
<dbReference type="EMBL" id="SRLO01001115">
    <property type="protein sequence ID" value="TNN41349.1"/>
    <property type="molecule type" value="Genomic_DNA"/>
</dbReference>
<evidence type="ECO:0000313" key="1">
    <source>
        <dbReference type="EMBL" id="TNN41349.1"/>
    </source>
</evidence>
<dbReference type="AlphaFoldDB" id="A0A4Z2FJM1"/>
<accession>A0A4Z2FJM1</accession>
<evidence type="ECO:0000313" key="2">
    <source>
        <dbReference type="Proteomes" id="UP000314294"/>
    </source>
</evidence>
<dbReference type="Proteomes" id="UP000314294">
    <property type="component" value="Unassembled WGS sequence"/>
</dbReference>
<proteinExistence type="predicted"/>
<organism evidence="1 2">
    <name type="scientific">Liparis tanakae</name>
    <name type="common">Tanaka's snailfish</name>
    <dbReference type="NCBI Taxonomy" id="230148"/>
    <lineage>
        <taxon>Eukaryota</taxon>
        <taxon>Metazoa</taxon>
        <taxon>Chordata</taxon>
        <taxon>Craniata</taxon>
        <taxon>Vertebrata</taxon>
        <taxon>Euteleostomi</taxon>
        <taxon>Actinopterygii</taxon>
        <taxon>Neopterygii</taxon>
        <taxon>Teleostei</taxon>
        <taxon>Neoteleostei</taxon>
        <taxon>Acanthomorphata</taxon>
        <taxon>Eupercaria</taxon>
        <taxon>Perciformes</taxon>
        <taxon>Cottioidei</taxon>
        <taxon>Cottales</taxon>
        <taxon>Liparidae</taxon>
        <taxon>Liparis</taxon>
    </lineage>
</organism>
<sequence>MSVDGWYDSPCGHDCLLEESWRRLVKCLVMSSGVVHIGPRELHLFNSELVSGHEVTMIVFDPYEGDGAMRWQPAGRCQSHADEDTPLQVLRGN</sequence>
<keyword evidence="2" id="KW-1185">Reference proteome</keyword>
<comment type="caution">
    <text evidence="1">The sequence shown here is derived from an EMBL/GenBank/DDBJ whole genome shotgun (WGS) entry which is preliminary data.</text>
</comment>